<evidence type="ECO:0000256" key="3">
    <source>
        <dbReference type="ARBA" id="ARBA00012646"/>
    </source>
</evidence>
<name>A0AAJ7NBC4_9HYME</name>
<dbReference type="GeneID" id="108629028"/>
<evidence type="ECO:0000256" key="5">
    <source>
        <dbReference type="ARBA" id="ARBA00022801"/>
    </source>
</evidence>
<dbReference type="GO" id="GO:0003993">
    <property type="term" value="F:acid phosphatase activity"/>
    <property type="evidence" value="ECO:0007669"/>
    <property type="project" value="UniProtKB-EC"/>
</dbReference>
<dbReference type="AlphaFoldDB" id="A0AAJ7NBC4"/>
<protein>
    <recommendedName>
        <fullName evidence="3">acid phosphatase</fullName>
        <ecNumber evidence="3">3.1.3.2</ecNumber>
    </recommendedName>
</protein>
<evidence type="ECO:0000313" key="8">
    <source>
        <dbReference type="Proteomes" id="UP000694925"/>
    </source>
</evidence>
<evidence type="ECO:0000256" key="7">
    <source>
        <dbReference type="ARBA" id="ARBA00023180"/>
    </source>
</evidence>
<gene>
    <name evidence="9" type="primary">LOC108629028</name>
</gene>
<evidence type="ECO:0000256" key="2">
    <source>
        <dbReference type="ARBA" id="ARBA00005375"/>
    </source>
</evidence>
<accession>A0AAJ7NBC4</accession>
<dbReference type="Gene3D" id="3.40.50.1240">
    <property type="entry name" value="Phosphoglycerate mutase-like"/>
    <property type="match status" value="1"/>
</dbReference>
<dbReference type="Proteomes" id="UP000694925">
    <property type="component" value="Unplaced"/>
</dbReference>
<dbReference type="SUPFAM" id="SSF53254">
    <property type="entry name" value="Phosphoglycerate mutase-like"/>
    <property type="match status" value="1"/>
</dbReference>
<keyword evidence="5" id="KW-0378">Hydrolase</keyword>
<comment type="similarity">
    <text evidence="2">Belongs to the histidine acid phosphatase family.</text>
</comment>
<dbReference type="InterPro" id="IPR033379">
    <property type="entry name" value="Acid_Pase_AS"/>
</dbReference>
<dbReference type="PANTHER" id="PTHR11567:SF211">
    <property type="entry name" value="PROSTATIC ACID PHOSPHATASE"/>
    <property type="match status" value="1"/>
</dbReference>
<comment type="catalytic activity">
    <reaction evidence="1">
        <text>a phosphate monoester + H2O = an alcohol + phosphate</text>
        <dbReference type="Rhea" id="RHEA:15017"/>
        <dbReference type="ChEBI" id="CHEBI:15377"/>
        <dbReference type="ChEBI" id="CHEBI:30879"/>
        <dbReference type="ChEBI" id="CHEBI:43474"/>
        <dbReference type="ChEBI" id="CHEBI:67140"/>
        <dbReference type="EC" id="3.1.3.2"/>
    </reaction>
</comment>
<dbReference type="InterPro" id="IPR050645">
    <property type="entry name" value="Histidine_acid_phosphatase"/>
</dbReference>
<dbReference type="KEGG" id="ccal:108629028"/>
<evidence type="ECO:0000256" key="1">
    <source>
        <dbReference type="ARBA" id="ARBA00000032"/>
    </source>
</evidence>
<keyword evidence="4" id="KW-0732">Signal</keyword>
<dbReference type="PANTHER" id="PTHR11567">
    <property type="entry name" value="ACID PHOSPHATASE-RELATED"/>
    <property type="match status" value="1"/>
</dbReference>
<dbReference type="PROSITE" id="PS00616">
    <property type="entry name" value="HIS_ACID_PHOSPHAT_1"/>
    <property type="match status" value="1"/>
</dbReference>
<proteinExistence type="inferred from homology"/>
<sequence>MYKSIQCRISSTVQCCVRKCLYFQVANTELEVELVQVLFRHGERTPRIKEMWPTDTLNETAYEPWGLAQLTNEGKMREYRIGKMLRERYDQFLGRIYHPSDVYAYSSDHDRTKMSLQLVLAGLYHPTEMQMWNANLSWMPIPTYYMPEKIDDLMKPDLSPLYLEAVDEVRNSEEILKIVSPYNKLFKYLSEKTGLNITKTNQGYEIYNQLVARKTMNLPMPEWCTDEIYEKLQDIVKIEYTIRSHTPFLKRLNGGAIIKRFIENIKVNEERERPRKIYLYSGHEVNIAAVAKLFNFTEPQIPPYGCAIICEKLKDQDGKHYIRILLWGDEKLDTYRIDGCEEICPMEKFLDVVKDMLPTDQEFNHKWDYISKEELKELYEERMNLN</sequence>
<evidence type="ECO:0000256" key="6">
    <source>
        <dbReference type="ARBA" id="ARBA00023157"/>
    </source>
</evidence>
<dbReference type="InterPro" id="IPR000560">
    <property type="entry name" value="His_Pase_clade-2"/>
</dbReference>
<keyword evidence="7" id="KW-0325">Glycoprotein</keyword>
<dbReference type="RefSeq" id="XP_017886857.1">
    <property type="nucleotide sequence ID" value="XM_018031368.2"/>
</dbReference>
<evidence type="ECO:0000256" key="4">
    <source>
        <dbReference type="ARBA" id="ARBA00022729"/>
    </source>
</evidence>
<evidence type="ECO:0000313" key="9">
    <source>
        <dbReference type="RefSeq" id="XP_017886857.1"/>
    </source>
</evidence>
<dbReference type="EC" id="3.1.3.2" evidence="3"/>
<dbReference type="CDD" id="cd07061">
    <property type="entry name" value="HP_HAP_like"/>
    <property type="match status" value="1"/>
</dbReference>
<reference evidence="9" key="1">
    <citation type="submission" date="2025-08" db="UniProtKB">
        <authorList>
            <consortium name="RefSeq"/>
        </authorList>
    </citation>
    <scope>IDENTIFICATION</scope>
    <source>
        <tissue evidence="9">Whole body</tissue>
    </source>
</reference>
<keyword evidence="6" id="KW-1015">Disulfide bond</keyword>
<organism evidence="8 9">
    <name type="scientific">Ceratina calcarata</name>
    <dbReference type="NCBI Taxonomy" id="156304"/>
    <lineage>
        <taxon>Eukaryota</taxon>
        <taxon>Metazoa</taxon>
        <taxon>Ecdysozoa</taxon>
        <taxon>Arthropoda</taxon>
        <taxon>Hexapoda</taxon>
        <taxon>Insecta</taxon>
        <taxon>Pterygota</taxon>
        <taxon>Neoptera</taxon>
        <taxon>Endopterygota</taxon>
        <taxon>Hymenoptera</taxon>
        <taxon>Apocrita</taxon>
        <taxon>Aculeata</taxon>
        <taxon>Apoidea</taxon>
        <taxon>Anthophila</taxon>
        <taxon>Apidae</taxon>
        <taxon>Ceratina</taxon>
        <taxon>Zadontomerus</taxon>
    </lineage>
</organism>
<keyword evidence="8" id="KW-1185">Reference proteome</keyword>
<dbReference type="InterPro" id="IPR029033">
    <property type="entry name" value="His_PPase_superfam"/>
</dbReference>
<dbReference type="Pfam" id="PF00328">
    <property type="entry name" value="His_Phos_2"/>
    <property type="match status" value="1"/>
</dbReference>